<name>A0A8T0Q1W4_PANVG</name>
<organism evidence="2 3">
    <name type="scientific">Panicum virgatum</name>
    <name type="common">Blackwell switchgrass</name>
    <dbReference type="NCBI Taxonomy" id="38727"/>
    <lineage>
        <taxon>Eukaryota</taxon>
        <taxon>Viridiplantae</taxon>
        <taxon>Streptophyta</taxon>
        <taxon>Embryophyta</taxon>
        <taxon>Tracheophyta</taxon>
        <taxon>Spermatophyta</taxon>
        <taxon>Magnoliopsida</taxon>
        <taxon>Liliopsida</taxon>
        <taxon>Poales</taxon>
        <taxon>Poaceae</taxon>
        <taxon>PACMAD clade</taxon>
        <taxon>Panicoideae</taxon>
        <taxon>Panicodae</taxon>
        <taxon>Paniceae</taxon>
        <taxon>Panicinae</taxon>
        <taxon>Panicum</taxon>
        <taxon>Panicum sect. Hiantes</taxon>
    </lineage>
</organism>
<feature type="compositionally biased region" description="Basic residues" evidence="1">
    <location>
        <begin position="154"/>
        <end position="172"/>
    </location>
</feature>
<accession>A0A8T0Q1W4</accession>
<dbReference type="Proteomes" id="UP000823388">
    <property type="component" value="Chromosome 7N"/>
</dbReference>
<dbReference type="AlphaFoldDB" id="A0A8T0Q1W4"/>
<sequence length="172" mass="18482">MFPEILLDRNWIPSHQSASSIAVISVTMGGSRGREAGRSVGRRRRGTDEATVSGGAVSVVPARRGVFRGEGDRSQMGRQRWTQSTSWLTGWQAGCLQLLLVPWASWQAAAPHQPTPPAAMQQPFARLVPAARPALPPIHAGAAGPSNPPVHRAAALRRAARVPSPRRLRPIC</sequence>
<comment type="caution">
    <text evidence="2">The sequence shown here is derived from an EMBL/GenBank/DDBJ whole genome shotgun (WGS) entry which is preliminary data.</text>
</comment>
<evidence type="ECO:0000313" key="3">
    <source>
        <dbReference type="Proteomes" id="UP000823388"/>
    </source>
</evidence>
<evidence type="ECO:0000313" key="2">
    <source>
        <dbReference type="EMBL" id="KAG2567880.1"/>
    </source>
</evidence>
<keyword evidence="3" id="KW-1185">Reference proteome</keyword>
<feature type="region of interest" description="Disordered" evidence="1">
    <location>
        <begin position="138"/>
        <end position="172"/>
    </location>
</feature>
<feature type="region of interest" description="Disordered" evidence="1">
    <location>
        <begin position="32"/>
        <end position="54"/>
    </location>
</feature>
<protein>
    <submittedName>
        <fullName evidence="2">Uncharacterized protein</fullName>
    </submittedName>
</protein>
<evidence type="ECO:0000256" key="1">
    <source>
        <dbReference type="SAM" id="MobiDB-lite"/>
    </source>
</evidence>
<proteinExistence type="predicted"/>
<gene>
    <name evidence="2" type="ORF">PVAP13_7NG275200</name>
</gene>
<reference evidence="2" key="1">
    <citation type="submission" date="2020-05" db="EMBL/GenBank/DDBJ databases">
        <title>WGS assembly of Panicum virgatum.</title>
        <authorList>
            <person name="Lovell J.T."/>
            <person name="Jenkins J."/>
            <person name="Shu S."/>
            <person name="Juenger T.E."/>
            <person name="Schmutz J."/>
        </authorList>
    </citation>
    <scope>NUCLEOTIDE SEQUENCE</scope>
    <source>
        <strain evidence="2">AP13</strain>
    </source>
</reference>
<dbReference type="EMBL" id="CM029050">
    <property type="protein sequence ID" value="KAG2567880.1"/>
    <property type="molecule type" value="Genomic_DNA"/>
</dbReference>